<dbReference type="Proteomes" id="UP001472866">
    <property type="component" value="Chromosome 03"/>
</dbReference>
<dbReference type="InterPro" id="IPR000897">
    <property type="entry name" value="SRP54_GTPase_dom"/>
</dbReference>
<dbReference type="Gene3D" id="1.20.120.140">
    <property type="entry name" value="Signal recognition particle SRP54, nucleotide-binding domain"/>
    <property type="match status" value="1"/>
</dbReference>
<dbReference type="PROSITE" id="PS00300">
    <property type="entry name" value="SRP54"/>
    <property type="match status" value="1"/>
</dbReference>
<gene>
    <name evidence="11" type="ORF">HKI87_03g21050</name>
</gene>
<dbReference type="GO" id="GO:0006614">
    <property type="term" value="P:SRP-dependent cotranslational protein targeting to membrane"/>
    <property type="evidence" value="ECO:0007669"/>
    <property type="project" value="InterPro"/>
</dbReference>
<dbReference type="SUPFAM" id="SSF52540">
    <property type="entry name" value="P-loop containing nucleoside triphosphate hydrolases"/>
    <property type="match status" value="1"/>
</dbReference>
<dbReference type="PANTHER" id="PTHR11564:SF5">
    <property type="entry name" value="SIGNAL RECOGNITION PARTICLE SUBUNIT SRP54"/>
    <property type="match status" value="1"/>
</dbReference>
<comment type="similarity">
    <text evidence="1">Belongs to the GTP-binding SRP family. SRP54 subfamily.</text>
</comment>
<dbReference type="InterPro" id="IPR004780">
    <property type="entry name" value="SRP"/>
</dbReference>
<dbReference type="GO" id="GO:0008312">
    <property type="term" value="F:7S RNA binding"/>
    <property type="evidence" value="ECO:0007669"/>
    <property type="project" value="InterPro"/>
</dbReference>
<dbReference type="EC" id="3.6.5.4" evidence="8"/>
<dbReference type="SMART" id="SM00962">
    <property type="entry name" value="SRP54"/>
    <property type="match status" value="1"/>
</dbReference>
<dbReference type="PANTHER" id="PTHR11564">
    <property type="entry name" value="SIGNAL RECOGNITION PARTICLE 54K PROTEIN SRP54"/>
    <property type="match status" value="1"/>
</dbReference>
<proteinExistence type="inferred from homology"/>
<keyword evidence="4" id="KW-0694">RNA-binding</keyword>
<organism evidence="11 12">
    <name type="scientific">Chloropicon roscoffensis</name>
    <dbReference type="NCBI Taxonomy" id="1461544"/>
    <lineage>
        <taxon>Eukaryota</taxon>
        <taxon>Viridiplantae</taxon>
        <taxon>Chlorophyta</taxon>
        <taxon>Chloropicophyceae</taxon>
        <taxon>Chloropicales</taxon>
        <taxon>Chloropicaceae</taxon>
        <taxon>Chloropicon</taxon>
    </lineage>
</organism>
<dbReference type="NCBIfam" id="TIGR00959">
    <property type="entry name" value="ffh"/>
    <property type="match status" value="1"/>
</dbReference>
<dbReference type="Pfam" id="PF02881">
    <property type="entry name" value="SRP54_N"/>
    <property type="match status" value="1"/>
</dbReference>
<evidence type="ECO:0000256" key="9">
    <source>
        <dbReference type="ARBA" id="ARBA00048157"/>
    </source>
</evidence>
<keyword evidence="12" id="KW-1185">Reference proteome</keyword>
<dbReference type="InterPro" id="IPR042101">
    <property type="entry name" value="SRP54_N_sf"/>
</dbReference>
<dbReference type="GO" id="GO:0005525">
    <property type="term" value="F:GTP binding"/>
    <property type="evidence" value="ECO:0007669"/>
    <property type="project" value="UniProtKB-KW"/>
</dbReference>
<evidence type="ECO:0000313" key="12">
    <source>
        <dbReference type="Proteomes" id="UP001472866"/>
    </source>
</evidence>
<dbReference type="GO" id="GO:0005786">
    <property type="term" value="C:signal recognition particle, endoplasmic reticulum targeting"/>
    <property type="evidence" value="ECO:0007669"/>
    <property type="project" value="UniProtKB-KW"/>
</dbReference>
<feature type="domain" description="SRP54-type proteins GTP-binding" evidence="10">
    <location>
        <begin position="323"/>
        <end position="336"/>
    </location>
</feature>
<evidence type="ECO:0000256" key="6">
    <source>
        <dbReference type="ARBA" id="ARBA00023135"/>
    </source>
</evidence>
<evidence type="ECO:0000313" key="11">
    <source>
        <dbReference type="EMBL" id="WZN60571.1"/>
    </source>
</evidence>
<evidence type="ECO:0000256" key="3">
    <source>
        <dbReference type="ARBA" id="ARBA00022801"/>
    </source>
</evidence>
<dbReference type="InterPro" id="IPR022941">
    <property type="entry name" value="SRP54"/>
</dbReference>
<evidence type="ECO:0000256" key="5">
    <source>
        <dbReference type="ARBA" id="ARBA00023134"/>
    </source>
</evidence>
<dbReference type="GO" id="GO:0003924">
    <property type="term" value="F:GTPase activity"/>
    <property type="evidence" value="ECO:0007669"/>
    <property type="project" value="InterPro"/>
</dbReference>
<dbReference type="CDD" id="cd18539">
    <property type="entry name" value="SRP_G"/>
    <property type="match status" value="1"/>
</dbReference>
<dbReference type="HAMAP" id="MF_00306">
    <property type="entry name" value="SRP54"/>
    <property type="match status" value="1"/>
</dbReference>
<keyword evidence="3" id="KW-0378">Hydrolase</keyword>
<reference evidence="11 12" key="1">
    <citation type="submission" date="2024-03" db="EMBL/GenBank/DDBJ databases">
        <title>Complete genome sequence of the green alga Chloropicon roscoffensis RCC1871.</title>
        <authorList>
            <person name="Lemieux C."/>
            <person name="Pombert J.-F."/>
            <person name="Otis C."/>
            <person name="Turmel M."/>
        </authorList>
    </citation>
    <scope>NUCLEOTIDE SEQUENCE [LARGE SCALE GENOMIC DNA]</scope>
    <source>
        <strain evidence="11 12">RCC1871</strain>
    </source>
</reference>
<dbReference type="InterPro" id="IPR003593">
    <property type="entry name" value="AAA+_ATPase"/>
</dbReference>
<evidence type="ECO:0000256" key="7">
    <source>
        <dbReference type="ARBA" id="ARBA00023274"/>
    </source>
</evidence>
<evidence type="ECO:0000256" key="4">
    <source>
        <dbReference type="ARBA" id="ARBA00022884"/>
    </source>
</evidence>
<evidence type="ECO:0000256" key="2">
    <source>
        <dbReference type="ARBA" id="ARBA00022741"/>
    </source>
</evidence>
<dbReference type="Pfam" id="PF00448">
    <property type="entry name" value="SRP54"/>
    <property type="match status" value="1"/>
</dbReference>
<dbReference type="FunFam" id="3.40.50.300:FF:000022">
    <property type="entry name" value="Signal recognition particle 54 kDa subunit"/>
    <property type="match status" value="1"/>
</dbReference>
<dbReference type="SMART" id="SM00963">
    <property type="entry name" value="SRP54_N"/>
    <property type="match status" value="1"/>
</dbReference>
<dbReference type="EMBL" id="CP151503">
    <property type="protein sequence ID" value="WZN60571.1"/>
    <property type="molecule type" value="Genomic_DNA"/>
</dbReference>
<accession>A0AAX4P446</accession>
<evidence type="ECO:0000259" key="10">
    <source>
        <dbReference type="PROSITE" id="PS00300"/>
    </source>
</evidence>
<keyword evidence="7" id="KW-0687">Ribonucleoprotein</keyword>
<name>A0AAX4P446_9CHLO</name>
<dbReference type="Gene3D" id="3.40.50.300">
    <property type="entry name" value="P-loop containing nucleotide triphosphate hydrolases"/>
    <property type="match status" value="1"/>
</dbReference>
<dbReference type="Gene3D" id="1.10.260.30">
    <property type="entry name" value="Signal recognition particle, SRP54 subunit, M-domain"/>
    <property type="match status" value="1"/>
</dbReference>
<protein>
    <recommendedName>
        <fullName evidence="8">signal-recognition-particle GTPase</fullName>
        <ecNumber evidence="8">3.6.5.4</ecNumber>
    </recommendedName>
</protein>
<evidence type="ECO:0000256" key="8">
    <source>
        <dbReference type="ARBA" id="ARBA00035672"/>
    </source>
</evidence>
<keyword evidence="2" id="KW-0547">Nucleotide-binding</keyword>
<dbReference type="InterPro" id="IPR013822">
    <property type="entry name" value="Signal_recog_particl_SRP54_hlx"/>
</dbReference>
<dbReference type="InterPro" id="IPR027417">
    <property type="entry name" value="P-loop_NTPase"/>
</dbReference>
<dbReference type="SUPFAM" id="SSF47446">
    <property type="entry name" value="Signal peptide-binding domain"/>
    <property type="match status" value="1"/>
</dbReference>
<dbReference type="InterPro" id="IPR036891">
    <property type="entry name" value="Signal_recog_part_SRP54_M_sf"/>
</dbReference>
<comment type="catalytic activity">
    <reaction evidence="9">
        <text>GTP + H2O = GDP + phosphate + H(+)</text>
        <dbReference type="Rhea" id="RHEA:19669"/>
        <dbReference type="ChEBI" id="CHEBI:15377"/>
        <dbReference type="ChEBI" id="CHEBI:15378"/>
        <dbReference type="ChEBI" id="CHEBI:37565"/>
        <dbReference type="ChEBI" id="CHEBI:43474"/>
        <dbReference type="ChEBI" id="CHEBI:58189"/>
        <dbReference type="EC" id="3.6.5.4"/>
    </reaction>
    <physiologicalReaction direction="left-to-right" evidence="9">
        <dbReference type="Rhea" id="RHEA:19670"/>
    </physiologicalReaction>
</comment>
<keyword evidence="6" id="KW-0733">Signal recognition particle</keyword>
<dbReference type="SMART" id="SM00382">
    <property type="entry name" value="AAA"/>
    <property type="match status" value="1"/>
</dbReference>
<keyword evidence="5" id="KW-0342">GTP-binding</keyword>
<sequence length="546" mass="59634">MNSQRACLRGRAAALARGAPSRARPARTPRRSNVQVLAPRRPRESSARRLHVASAAFGQLTRRLDDTWRKVKGVDELTPANLKEPLKEIRRALLEADVSLTVTRSFIKNVEKKATGAGVLRGLEPDQQLVKVVRDELVSLMGNENEKLAGEEGERQVVLMLGLQGVGKTTTCAKLANLLKEEGKSVCLVAADTYRPAAVDQLKKLGSRIDVPVFAVEGSGDPVDVVKKGVEFASEGGYQSIIVDTAGRLQIDSDMMAELKSIKSEVDPTDAMLVVDAMTGQESANLVKTFDDEIGLTGAILSKADGDSRGGAALSMKAVTGKPIKFVSNGEKMGDIEPFYPDRMASRILGMGDVLTLVEKAEDAFKEEEVERLQNRIMSAKFDFNDFLEQMNMMNRMGALGQTMRMIPGMNQVTDRQMMEAERSMTKIKEMVEVMTEEEREDPDMVAVKPEVQKRIAEASGNDIETVQAMINQFMGVRKQMQNLSQIMSAKEDLANLVGEDGLQNIKGLPSQQLQGAVGRKVAKGKVLRKKVKASGPARGFGGKKN</sequence>
<dbReference type="Pfam" id="PF02978">
    <property type="entry name" value="SRP_SPB"/>
    <property type="match status" value="1"/>
</dbReference>
<evidence type="ECO:0000256" key="1">
    <source>
        <dbReference type="ARBA" id="ARBA00005450"/>
    </source>
</evidence>
<dbReference type="InterPro" id="IPR004125">
    <property type="entry name" value="Signal_recog_particle_SRP54_M"/>
</dbReference>
<dbReference type="AlphaFoldDB" id="A0AAX4P446"/>